<feature type="domain" description="WHIM1" evidence="4">
    <location>
        <begin position="150"/>
        <end position="190"/>
    </location>
</feature>
<dbReference type="PANTHER" id="PTHR42107:SF1">
    <property type="entry name" value="WHIM1 DOMAIN-CONTAINING PROTEIN"/>
    <property type="match status" value="1"/>
</dbReference>
<evidence type="ECO:0000256" key="3">
    <source>
        <dbReference type="SAM" id="MobiDB-lite"/>
    </source>
</evidence>
<feature type="region of interest" description="Disordered" evidence="3">
    <location>
        <begin position="1"/>
        <end position="64"/>
    </location>
</feature>
<evidence type="ECO:0000256" key="1">
    <source>
        <dbReference type="ARBA" id="ARBA00004123"/>
    </source>
</evidence>
<evidence type="ECO:0000313" key="6">
    <source>
        <dbReference type="Proteomes" id="UP000250266"/>
    </source>
</evidence>
<evidence type="ECO:0000256" key="2">
    <source>
        <dbReference type="ARBA" id="ARBA00023242"/>
    </source>
</evidence>
<gene>
    <name evidence="5" type="ORF">K432DRAFT_344432</name>
</gene>
<sequence length="635" mass="69965">MSDTDSSTLSSPPSTDDEMAEATSAVKSKSLTKSTPKKNASILSFVESSPARKKRPASPPHEEVLADNPDIAFIVMFRSRFSEAFPSKLPHMGPQDIERGVVDPLPSTQVENLLCALLGLLLNRKKYVERGHYGRALEEAVQTYKPQWPRAWNGVNPLHGGRSFNTMSPQERLTLLKTLILWSLHGSEAISSIIKESYKQSRWDTDENQPLSVQVWGRDGDKRRYWLIEGKDDTAFRVYRESNPALKNNTWWSVAGSIEELRTLSSRLNEDGSQAARKLSERISNAIPRFEATEDKRKRREYRLQRKAQFSRPEPGFSLYEGRTRGKRMKYTFSDEDEDDDASDATSARRSARQSGRGTPAAPTGPIVTASGRHVRSRLGGLYGESLLSGQTTMERPSPATGEYERSEASEGPVPTHSRSTRARAKTANDWPNERKHIEGYNSIDEIDDEEDASTSGGEWEGGDEDDDVAAQMDVDEDEDEDNQSDEVEDDEVEEKTNRSLVITLRYRPGSNPCTDIQDEITVKPSTSIPSMTMSESMLNGSAGVASSTSFSVHLPVQAPQHVSKIVANGVPFHGAPVQAPAIAAPLSPADADAALKSQFPANISGIVTTSESIPQTYPSSILPPQKPTAASGWQ</sequence>
<feature type="compositionally biased region" description="Acidic residues" evidence="3">
    <location>
        <begin position="461"/>
        <end position="494"/>
    </location>
</feature>
<dbReference type="PANTHER" id="PTHR42107">
    <property type="entry name" value="YALI0D24453P"/>
    <property type="match status" value="1"/>
</dbReference>
<dbReference type="GO" id="GO:0005634">
    <property type="term" value="C:nucleus"/>
    <property type="evidence" value="ECO:0007669"/>
    <property type="project" value="UniProtKB-SubCell"/>
</dbReference>
<keyword evidence="6" id="KW-1185">Reference proteome</keyword>
<dbReference type="EMBL" id="KV744830">
    <property type="protein sequence ID" value="OCK84796.1"/>
    <property type="molecule type" value="Genomic_DNA"/>
</dbReference>
<feature type="compositionally biased region" description="Low complexity" evidence="3">
    <location>
        <begin position="1"/>
        <end position="14"/>
    </location>
</feature>
<protein>
    <recommendedName>
        <fullName evidence="4">WHIM1 domain-containing protein</fullName>
    </recommendedName>
</protein>
<comment type="subcellular location">
    <subcellularLocation>
        <location evidence="1">Nucleus</location>
    </subcellularLocation>
</comment>
<reference evidence="5 6" key="1">
    <citation type="journal article" date="2016" name="Nat. Commun.">
        <title>Ectomycorrhizal ecology is imprinted in the genome of the dominant symbiotic fungus Cenococcum geophilum.</title>
        <authorList>
            <consortium name="DOE Joint Genome Institute"/>
            <person name="Peter M."/>
            <person name="Kohler A."/>
            <person name="Ohm R.A."/>
            <person name="Kuo A."/>
            <person name="Krutzmann J."/>
            <person name="Morin E."/>
            <person name="Arend M."/>
            <person name="Barry K.W."/>
            <person name="Binder M."/>
            <person name="Choi C."/>
            <person name="Clum A."/>
            <person name="Copeland A."/>
            <person name="Grisel N."/>
            <person name="Haridas S."/>
            <person name="Kipfer T."/>
            <person name="LaButti K."/>
            <person name="Lindquist E."/>
            <person name="Lipzen A."/>
            <person name="Maire R."/>
            <person name="Meier B."/>
            <person name="Mihaltcheva S."/>
            <person name="Molinier V."/>
            <person name="Murat C."/>
            <person name="Poggeler S."/>
            <person name="Quandt C.A."/>
            <person name="Sperisen C."/>
            <person name="Tritt A."/>
            <person name="Tisserant E."/>
            <person name="Crous P.W."/>
            <person name="Henrissat B."/>
            <person name="Nehls U."/>
            <person name="Egli S."/>
            <person name="Spatafora J.W."/>
            <person name="Grigoriev I.V."/>
            <person name="Martin F.M."/>
        </authorList>
    </citation>
    <scope>NUCLEOTIDE SEQUENCE [LARGE SCALE GENOMIC DNA]</scope>
    <source>
        <strain evidence="5 6">CBS 459.81</strain>
    </source>
</reference>
<evidence type="ECO:0000313" key="5">
    <source>
        <dbReference type="EMBL" id="OCK84796.1"/>
    </source>
</evidence>
<feature type="compositionally biased region" description="Low complexity" evidence="3">
    <location>
        <begin position="27"/>
        <end position="38"/>
    </location>
</feature>
<dbReference type="AlphaFoldDB" id="A0A8E2EIT7"/>
<dbReference type="OrthoDB" id="349045at2759"/>
<keyword evidence="2" id="KW-0539">Nucleus</keyword>
<organism evidence="5 6">
    <name type="scientific">Lepidopterella palustris CBS 459.81</name>
    <dbReference type="NCBI Taxonomy" id="1314670"/>
    <lineage>
        <taxon>Eukaryota</taxon>
        <taxon>Fungi</taxon>
        <taxon>Dikarya</taxon>
        <taxon>Ascomycota</taxon>
        <taxon>Pezizomycotina</taxon>
        <taxon>Dothideomycetes</taxon>
        <taxon>Pleosporomycetidae</taxon>
        <taxon>Mytilinidiales</taxon>
        <taxon>Argynnaceae</taxon>
        <taxon>Lepidopterella</taxon>
    </lineage>
</organism>
<feature type="region of interest" description="Disordered" evidence="3">
    <location>
        <begin position="303"/>
        <end position="498"/>
    </location>
</feature>
<evidence type="ECO:0000259" key="4">
    <source>
        <dbReference type="Pfam" id="PF15612"/>
    </source>
</evidence>
<feature type="compositionally biased region" description="Low complexity" evidence="3">
    <location>
        <begin position="378"/>
        <end position="390"/>
    </location>
</feature>
<feature type="compositionally biased region" description="Acidic residues" evidence="3">
    <location>
        <begin position="334"/>
        <end position="343"/>
    </location>
</feature>
<accession>A0A8E2EIT7</accession>
<feature type="compositionally biased region" description="Low complexity" evidence="3">
    <location>
        <begin position="344"/>
        <end position="359"/>
    </location>
</feature>
<dbReference type="InterPro" id="IPR028942">
    <property type="entry name" value="WHIM1_dom"/>
</dbReference>
<dbReference type="Proteomes" id="UP000250266">
    <property type="component" value="Unassembled WGS sequence"/>
</dbReference>
<feature type="region of interest" description="Disordered" evidence="3">
    <location>
        <begin position="615"/>
        <end position="635"/>
    </location>
</feature>
<dbReference type="Pfam" id="PF15612">
    <property type="entry name" value="WHIM1"/>
    <property type="match status" value="1"/>
</dbReference>
<name>A0A8E2EIT7_9PEZI</name>
<proteinExistence type="predicted"/>